<dbReference type="GeneID" id="300406390"/>
<reference evidence="1 2" key="1">
    <citation type="submission" date="2019-08" db="EMBL/GenBank/DDBJ databases">
        <authorList>
            <person name="Peeters C."/>
        </authorList>
    </citation>
    <scope>NUCLEOTIDE SEQUENCE [LARGE SCALE GENOMIC DNA]</scope>
    <source>
        <strain evidence="1 2">LMG 31114</strain>
    </source>
</reference>
<accession>A0A5E4YBF6</accession>
<keyword evidence="2" id="KW-1185">Reference proteome</keyword>
<protein>
    <submittedName>
        <fullName evidence="1">Uncharacterized protein</fullName>
    </submittedName>
</protein>
<dbReference type="RefSeq" id="WP_150681589.1">
    <property type="nucleotide sequence ID" value="NZ_CABPSK010000004.1"/>
</dbReference>
<dbReference type="EMBL" id="CABPSK010000004">
    <property type="protein sequence ID" value="VVE45810.1"/>
    <property type="molecule type" value="Genomic_DNA"/>
</dbReference>
<sequence length="182" mass="20318">MNRIPSPSSVSSLRRARVGMRGLCLGVAAAVVLPWVAAWWLVPDKRIDWDCHAHIEFDTRTSAGEHVQVFGLMESQYHKDGSGNARFSGRVQQDGKSTVVHRASEFKYAALDRWVRVNTVHTSRLRDDNSPDDLVYRFVYPGFQPDHTDYFEVMRVGDGASVGFNGQPRAYCAPVAPHAVSS</sequence>
<dbReference type="AlphaFoldDB" id="A0A5E4YBF6"/>
<evidence type="ECO:0000313" key="2">
    <source>
        <dbReference type="Proteomes" id="UP000366945"/>
    </source>
</evidence>
<organism evidence="1 2">
    <name type="scientific">Pandoraea pneumonica</name>
    <dbReference type="NCBI Taxonomy" id="2508299"/>
    <lineage>
        <taxon>Bacteria</taxon>
        <taxon>Pseudomonadati</taxon>
        <taxon>Pseudomonadota</taxon>
        <taxon>Betaproteobacteria</taxon>
        <taxon>Burkholderiales</taxon>
        <taxon>Burkholderiaceae</taxon>
        <taxon>Pandoraea</taxon>
    </lineage>
</organism>
<proteinExistence type="predicted"/>
<dbReference type="OrthoDB" id="8941720at2"/>
<gene>
    <name evidence="1" type="ORF">PPN31114_04406</name>
</gene>
<name>A0A5E4YBF6_9BURK</name>
<dbReference type="Proteomes" id="UP000366945">
    <property type="component" value="Unassembled WGS sequence"/>
</dbReference>
<evidence type="ECO:0000313" key="1">
    <source>
        <dbReference type="EMBL" id="VVE45810.1"/>
    </source>
</evidence>